<dbReference type="EC" id="5.1.2.7" evidence="1"/>
<reference evidence="2 3" key="1">
    <citation type="submission" date="2018-04" db="EMBL/GenBank/DDBJ databases">
        <title>Pedobacter chongqingensis sp. nov., isolated from a rottenly hemp rope.</title>
        <authorList>
            <person name="Cai Y."/>
        </authorList>
    </citation>
    <scope>NUCLEOTIDE SEQUENCE [LARGE SCALE GENOMIC DNA]</scope>
    <source>
        <strain evidence="2 3">FJ4-8</strain>
    </source>
</reference>
<comment type="function">
    <text evidence="1">Catalyzes the epimerization of D-tagaturonate (D-TagA) to D-fructuronate (D-FruA).</text>
</comment>
<protein>
    <recommendedName>
        <fullName evidence="1">Tagaturonate/fructuronate epimerase</fullName>
        <shortName evidence="1">D-TagA/D-FruA epimerase</shortName>
        <ecNumber evidence="1">5.1.2.7</ecNumber>
    </recommendedName>
</protein>
<comment type="cofactor">
    <cofactor evidence="1">
        <name>a divalent metal cation</name>
        <dbReference type="ChEBI" id="CHEBI:60240"/>
    </cofactor>
</comment>
<dbReference type="RefSeq" id="WP_109415971.1">
    <property type="nucleotide sequence ID" value="NZ_QEAS01000008.1"/>
</dbReference>
<gene>
    <name evidence="1" type="primary">uxaE</name>
    <name evidence="2" type="ORF">DDR33_11060</name>
</gene>
<comment type="catalytic activity">
    <reaction evidence="1">
        <text>keto-D-tagaturonate = keto-D-fructuronate</text>
        <dbReference type="Rhea" id="RHEA:51656"/>
        <dbReference type="ChEBI" id="CHEBI:17886"/>
        <dbReference type="ChEBI" id="CHEBI:59881"/>
        <dbReference type="EC" id="5.1.2.7"/>
    </reaction>
</comment>
<keyword evidence="1" id="KW-0479">Metal-binding</keyword>
<comment type="similarity">
    <text evidence="1">Belongs to the UxaE family.</text>
</comment>
<organism evidence="2 3">
    <name type="scientific">Pararcticibacter amylolyticus</name>
    <dbReference type="NCBI Taxonomy" id="2173175"/>
    <lineage>
        <taxon>Bacteria</taxon>
        <taxon>Pseudomonadati</taxon>
        <taxon>Bacteroidota</taxon>
        <taxon>Sphingobacteriia</taxon>
        <taxon>Sphingobacteriales</taxon>
        <taxon>Sphingobacteriaceae</taxon>
        <taxon>Pararcticibacter</taxon>
    </lineage>
</organism>
<dbReference type="Proteomes" id="UP000245647">
    <property type="component" value="Unassembled WGS sequence"/>
</dbReference>
<evidence type="ECO:0000313" key="2">
    <source>
        <dbReference type="EMBL" id="PWG80684.1"/>
    </source>
</evidence>
<dbReference type="Pfam" id="PF16257">
    <property type="entry name" value="UxaE"/>
    <property type="match status" value="1"/>
</dbReference>
<dbReference type="InterPro" id="IPR032586">
    <property type="entry name" value="UxaE"/>
</dbReference>
<accession>A0A2U2PHF0</accession>
<proteinExistence type="inferred from homology"/>
<evidence type="ECO:0000256" key="1">
    <source>
        <dbReference type="HAMAP-Rule" id="MF_02243"/>
    </source>
</evidence>
<dbReference type="EMBL" id="QEAS01000008">
    <property type="protein sequence ID" value="PWG80684.1"/>
    <property type="molecule type" value="Genomic_DNA"/>
</dbReference>
<keyword evidence="1" id="KW-0413">Isomerase</keyword>
<keyword evidence="3" id="KW-1185">Reference proteome</keyword>
<name>A0A2U2PHF0_9SPHI</name>
<dbReference type="OrthoDB" id="9797992at2"/>
<dbReference type="GO" id="GO:0016856">
    <property type="term" value="F:racemase and epimerase activity, acting on hydroxy acids and derivatives"/>
    <property type="evidence" value="ECO:0007669"/>
    <property type="project" value="UniProtKB-UniRule"/>
</dbReference>
<evidence type="ECO:0000313" key="3">
    <source>
        <dbReference type="Proteomes" id="UP000245647"/>
    </source>
</evidence>
<feature type="binding site" evidence="1">
    <location>
        <position position="257"/>
    </location>
    <ligand>
        <name>a divalent metal cation</name>
        <dbReference type="ChEBI" id="CHEBI:60240"/>
    </ligand>
</feature>
<dbReference type="AlphaFoldDB" id="A0A2U2PHF0"/>
<feature type="binding site" evidence="1">
    <location>
        <position position="79"/>
    </location>
    <ligand>
        <name>a divalent metal cation</name>
        <dbReference type="ChEBI" id="CHEBI:60240"/>
    </ligand>
</feature>
<sequence length="415" mass="46547">MKLEKFSFGMGDRFAHQGEAQLKAIMKAKERGVDITPVWNKSNREHKTIKTKPAELRAEADAAVQALGWNGPYRVDADHITMATVDDFVESSDFFTLDVADYIGKAASDDDINAFIERRKKYTGTFSIPGIDEVYSIPEDMLQEIAAKFLSAAIEAGKLYKHIADVKGEDNFIAEVSMDEVNDPQTPVELFFILSALADYGVKAQTIAPKFTGRFNKGVDYVGDLQLFVKQFEDDIQVIRFAVQEFGLPENLKLSVHSGSDKFSLYKPIRELIRKHNTGIHLKTAGTTWLEEMIGLAEAGNEALDLAKEIYAGALGRFDELCGPYAAVIDVNESRLPSIKEVNEWSGGKFANTLRHIQDNPDFNADFRQLLHVAYKLAGERSERFYAALKKYRDIVAANVTENLYERHIVPLFLS</sequence>
<comment type="caution">
    <text evidence="2">The sequence shown here is derived from an EMBL/GenBank/DDBJ whole genome shotgun (WGS) entry which is preliminary data.</text>
</comment>
<dbReference type="GO" id="GO:0046872">
    <property type="term" value="F:metal ion binding"/>
    <property type="evidence" value="ECO:0007669"/>
    <property type="project" value="UniProtKB-UniRule"/>
</dbReference>
<dbReference type="HAMAP" id="MF_02243">
    <property type="entry name" value="UxaE"/>
    <property type="match status" value="1"/>
</dbReference>
<feature type="active site" description="Proton donor" evidence="1">
    <location>
        <position position="175"/>
    </location>
</feature>
<feature type="active site" description="Proton acceptor" evidence="1">
    <location>
        <position position="78"/>
    </location>
</feature>
<feature type="binding site" evidence="1">
    <location>
        <position position="217"/>
    </location>
    <ligand>
        <name>a divalent metal cation</name>
        <dbReference type="ChEBI" id="CHEBI:60240"/>
    </ligand>
</feature>